<evidence type="ECO:0000313" key="13">
    <source>
        <dbReference type="Proteomes" id="UP001205311"/>
    </source>
</evidence>
<comment type="similarity">
    <text evidence="7">Belongs to the major facilitator superfamily. Drug:H(+) antiporter-3 (DHA3) (TC 2.A.1.21) family.</text>
</comment>
<evidence type="ECO:0000256" key="1">
    <source>
        <dbReference type="ARBA" id="ARBA00004429"/>
    </source>
</evidence>
<evidence type="ECO:0000256" key="2">
    <source>
        <dbReference type="ARBA" id="ARBA00022448"/>
    </source>
</evidence>
<feature type="domain" description="Major facilitator superfamily (MFS) profile" evidence="11">
    <location>
        <begin position="20"/>
        <end position="411"/>
    </location>
</feature>
<feature type="transmembrane region" description="Helical" evidence="10">
    <location>
        <begin position="388"/>
        <end position="406"/>
    </location>
</feature>
<dbReference type="InterPro" id="IPR020846">
    <property type="entry name" value="MFS_dom"/>
</dbReference>
<evidence type="ECO:0000256" key="8">
    <source>
        <dbReference type="ARBA" id="ARBA00040914"/>
    </source>
</evidence>
<keyword evidence="4 10" id="KW-0812">Transmembrane</keyword>
<evidence type="ECO:0000313" key="12">
    <source>
        <dbReference type="EMBL" id="MCP2259051.1"/>
    </source>
</evidence>
<gene>
    <name evidence="12" type="ORF">LX15_002752</name>
</gene>
<feature type="transmembrane region" description="Helical" evidence="10">
    <location>
        <begin position="323"/>
        <end position="345"/>
    </location>
</feature>
<dbReference type="Pfam" id="PF07690">
    <property type="entry name" value="MFS_1"/>
    <property type="match status" value="1"/>
</dbReference>
<accession>A0ABT1HU44</accession>
<dbReference type="EMBL" id="JAMTCP010000013">
    <property type="protein sequence ID" value="MCP2259051.1"/>
    <property type="molecule type" value="Genomic_DNA"/>
</dbReference>
<evidence type="ECO:0000259" key="11">
    <source>
        <dbReference type="PROSITE" id="PS50850"/>
    </source>
</evidence>
<keyword evidence="6 10" id="KW-0472">Membrane</keyword>
<dbReference type="RefSeq" id="WP_253669961.1">
    <property type="nucleotide sequence ID" value="NZ_JAMTCP010000013.1"/>
</dbReference>
<keyword evidence="13" id="KW-1185">Reference proteome</keyword>
<keyword evidence="3" id="KW-1003">Cell membrane</keyword>
<comment type="caution">
    <text evidence="12">The sequence shown here is derived from an EMBL/GenBank/DDBJ whole genome shotgun (WGS) entry which is preliminary data.</text>
</comment>
<organism evidence="12 13">
    <name type="scientific">Streptoalloteichus tenebrarius (strain ATCC 17920 / DSM 40477 / JCM 4838 / CBS 697.72 / NBRC 16177 / NCIMB 11028 / NRRL B-12390 / A12253. 1 / ISP 5477)</name>
    <name type="common">Streptomyces tenebrarius</name>
    <dbReference type="NCBI Taxonomy" id="1933"/>
    <lineage>
        <taxon>Bacteria</taxon>
        <taxon>Bacillati</taxon>
        <taxon>Actinomycetota</taxon>
        <taxon>Actinomycetes</taxon>
        <taxon>Pseudonocardiales</taxon>
        <taxon>Pseudonocardiaceae</taxon>
        <taxon>Streptoalloteichus</taxon>
    </lineage>
</organism>
<protein>
    <recommendedName>
        <fullName evidence="8">Multidrug efflux pump Tap</fullName>
    </recommendedName>
</protein>
<name>A0ABT1HU44_STRSD</name>
<keyword evidence="5 10" id="KW-1133">Transmembrane helix</keyword>
<dbReference type="PANTHER" id="PTHR23513">
    <property type="entry name" value="INTEGRAL MEMBRANE EFFLUX PROTEIN-RELATED"/>
    <property type="match status" value="1"/>
</dbReference>
<feature type="transmembrane region" description="Helical" evidence="10">
    <location>
        <begin position="271"/>
        <end position="291"/>
    </location>
</feature>
<feature type="transmembrane region" description="Helical" evidence="10">
    <location>
        <begin position="357"/>
        <end position="376"/>
    </location>
</feature>
<proteinExistence type="inferred from homology"/>
<evidence type="ECO:0000256" key="4">
    <source>
        <dbReference type="ARBA" id="ARBA00022692"/>
    </source>
</evidence>
<evidence type="ECO:0000256" key="3">
    <source>
        <dbReference type="ARBA" id="ARBA00022475"/>
    </source>
</evidence>
<evidence type="ECO:0000256" key="5">
    <source>
        <dbReference type="ARBA" id="ARBA00022989"/>
    </source>
</evidence>
<sequence length="465" mass="47434">MPTVPGVRVDRAEPTGRWAPLLLLESSTLLTGTANGIITLTVPWLVLDRTGSAAAAGLVAAATTAPMILAVLFAGTAVDMLGRRRAATVCELLSAVAVLGMTAVDAWLGPDVLWLVVLSVLRASLVQVGVTAREAMLPAVAGRLGWGLERINGLHQGVWGLTMLAGPGLAGVVVGAFGAAATLPVVAAAYLVSAVTAALIRVPRAGAPTLDERPRGLWRATREGLVFVWRDRLLRAIVLLSFPIFAAYLPIEGVVLPAHFQARGEPERLGALVLAMSAGGILGTLGYGALAHRFRRRTAFVAACVASGVTVLGMAFLPSYSVLVALGAVSGLVYGPINPLLHLAMQTRTPERLRGRVLGVVNAVAYSAGPLGFLAVGPLVESFGVGPVFLGLAVALLLVTTAAVAVRPLAELDAPHAATPAESPDGTPEPPDGTAEPPDGTAEPPDGTAGAASQDMAPTASGKDG</sequence>
<dbReference type="CDD" id="cd06173">
    <property type="entry name" value="MFS_MefA_like"/>
    <property type="match status" value="1"/>
</dbReference>
<dbReference type="InterPro" id="IPR036259">
    <property type="entry name" value="MFS_trans_sf"/>
</dbReference>
<feature type="transmembrane region" description="Helical" evidence="10">
    <location>
        <begin position="53"/>
        <end position="74"/>
    </location>
</feature>
<keyword evidence="2" id="KW-0813">Transport</keyword>
<dbReference type="InterPro" id="IPR011701">
    <property type="entry name" value="MFS"/>
</dbReference>
<feature type="transmembrane region" description="Helical" evidence="10">
    <location>
        <begin position="233"/>
        <end position="251"/>
    </location>
</feature>
<reference evidence="12 13" key="1">
    <citation type="submission" date="2022-06" db="EMBL/GenBank/DDBJ databases">
        <title>Genomic Encyclopedia of Archaeal and Bacterial Type Strains, Phase II (KMG-II): from individual species to whole genera.</title>
        <authorList>
            <person name="Goeker M."/>
        </authorList>
    </citation>
    <scope>NUCLEOTIDE SEQUENCE [LARGE SCALE GENOMIC DNA]</scope>
    <source>
        <strain evidence="12 13">DSM 40477</strain>
    </source>
</reference>
<evidence type="ECO:0000256" key="9">
    <source>
        <dbReference type="SAM" id="MobiDB-lite"/>
    </source>
</evidence>
<dbReference type="Gene3D" id="1.20.1250.20">
    <property type="entry name" value="MFS general substrate transporter like domains"/>
    <property type="match status" value="1"/>
</dbReference>
<feature type="transmembrane region" description="Helical" evidence="10">
    <location>
        <begin position="21"/>
        <end position="47"/>
    </location>
</feature>
<evidence type="ECO:0000256" key="10">
    <source>
        <dbReference type="SAM" id="Phobius"/>
    </source>
</evidence>
<feature type="transmembrane region" description="Helical" evidence="10">
    <location>
        <begin position="86"/>
        <end position="108"/>
    </location>
</feature>
<dbReference type="SUPFAM" id="SSF103473">
    <property type="entry name" value="MFS general substrate transporter"/>
    <property type="match status" value="1"/>
</dbReference>
<feature type="region of interest" description="Disordered" evidence="9">
    <location>
        <begin position="416"/>
        <end position="465"/>
    </location>
</feature>
<feature type="transmembrane region" description="Helical" evidence="10">
    <location>
        <begin position="298"/>
        <end position="317"/>
    </location>
</feature>
<dbReference type="PANTHER" id="PTHR23513:SF9">
    <property type="entry name" value="ENTEROBACTIN EXPORTER ENTS"/>
    <property type="match status" value="1"/>
</dbReference>
<evidence type="ECO:0000256" key="6">
    <source>
        <dbReference type="ARBA" id="ARBA00023136"/>
    </source>
</evidence>
<comment type="subcellular location">
    <subcellularLocation>
        <location evidence="1">Cell inner membrane</location>
        <topology evidence="1">Multi-pass membrane protein</topology>
    </subcellularLocation>
</comment>
<dbReference type="Proteomes" id="UP001205311">
    <property type="component" value="Unassembled WGS sequence"/>
</dbReference>
<evidence type="ECO:0000256" key="7">
    <source>
        <dbReference type="ARBA" id="ARBA00038075"/>
    </source>
</evidence>
<dbReference type="PROSITE" id="PS50850">
    <property type="entry name" value="MFS"/>
    <property type="match status" value="1"/>
</dbReference>